<keyword evidence="5" id="KW-0460">Magnesium</keyword>
<evidence type="ECO:0000259" key="6">
    <source>
        <dbReference type="SMART" id="SM00670"/>
    </source>
</evidence>
<keyword evidence="8" id="KW-1185">Reference proteome</keyword>
<keyword evidence="1 5" id="KW-1277">Toxin-antitoxin system</keyword>
<sequence>MSNKIFLDSSVLVEWAKKTQPELFIGLQNSSYELCISQITLSEFSYYWLAVGGQKAPVTLKRDGKIPTVLQQYNPVNLLTKLTWLETDERIVAIHIRLMMQYNLLPNDALILATCQLNNIKQIASYDADFETACQAEGIRLIRSVAELA</sequence>
<dbReference type="SMART" id="SM00670">
    <property type="entry name" value="PINc"/>
    <property type="match status" value="1"/>
</dbReference>
<dbReference type="Gene3D" id="3.40.50.1010">
    <property type="entry name" value="5'-nuclease"/>
    <property type="match status" value="1"/>
</dbReference>
<dbReference type="InterPro" id="IPR029060">
    <property type="entry name" value="PIN-like_dom_sf"/>
</dbReference>
<dbReference type="InterPro" id="IPR022907">
    <property type="entry name" value="VapC_family"/>
</dbReference>
<comment type="cofactor">
    <cofactor evidence="5">
        <name>Mg(2+)</name>
        <dbReference type="ChEBI" id="CHEBI:18420"/>
    </cofactor>
</comment>
<dbReference type="GO" id="GO:0000287">
    <property type="term" value="F:magnesium ion binding"/>
    <property type="evidence" value="ECO:0007669"/>
    <property type="project" value="UniProtKB-UniRule"/>
</dbReference>
<evidence type="ECO:0000256" key="1">
    <source>
        <dbReference type="ARBA" id="ARBA00022649"/>
    </source>
</evidence>
<feature type="binding site" evidence="5">
    <location>
        <position position="8"/>
    </location>
    <ligand>
        <name>Mg(2+)</name>
        <dbReference type="ChEBI" id="CHEBI:18420"/>
    </ligand>
</feature>
<dbReference type="CDD" id="cd18677">
    <property type="entry name" value="PIN_MjVapC2-VapC6_like"/>
    <property type="match status" value="1"/>
</dbReference>
<comment type="similarity">
    <text evidence="5">Belongs to the PINc/VapC protein family.</text>
</comment>
<feature type="binding site" evidence="5">
    <location>
        <position position="108"/>
    </location>
    <ligand>
        <name>Mg(2+)</name>
        <dbReference type="ChEBI" id="CHEBI:18420"/>
    </ligand>
</feature>
<dbReference type="SUPFAM" id="SSF88723">
    <property type="entry name" value="PIN domain-like"/>
    <property type="match status" value="1"/>
</dbReference>
<dbReference type="AlphaFoldDB" id="A0A4Q2UIR8"/>
<dbReference type="GO" id="GO:0016787">
    <property type="term" value="F:hydrolase activity"/>
    <property type="evidence" value="ECO:0007669"/>
    <property type="project" value="UniProtKB-KW"/>
</dbReference>
<dbReference type="Pfam" id="PF01850">
    <property type="entry name" value="PIN"/>
    <property type="match status" value="1"/>
</dbReference>
<dbReference type="HAMAP" id="MF_00265">
    <property type="entry name" value="VapC_Nob1"/>
    <property type="match status" value="1"/>
</dbReference>
<evidence type="ECO:0000256" key="5">
    <source>
        <dbReference type="HAMAP-Rule" id="MF_00265"/>
    </source>
</evidence>
<dbReference type="RefSeq" id="WP_129605352.1">
    <property type="nucleotide sequence ID" value="NZ_SBLB01000008.1"/>
</dbReference>
<feature type="domain" description="PIN" evidence="6">
    <location>
        <begin position="3"/>
        <end position="132"/>
    </location>
</feature>
<dbReference type="EC" id="3.1.-.-" evidence="5"/>
<dbReference type="GO" id="GO:0004540">
    <property type="term" value="F:RNA nuclease activity"/>
    <property type="evidence" value="ECO:0007669"/>
    <property type="project" value="InterPro"/>
</dbReference>
<proteinExistence type="inferred from homology"/>
<keyword evidence="4 5" id="KW-0378">Hydrolase</keyword>
<keyword evidence="2 5" id="KW-0540">Nuclease</keyword>
<keyword evidence="3 5" id="KW-0479">Metal-binding</keyword>
<accession>A0A4Q2UIR8</accession>
<keyword evidence="5" id="KW-0800">Toxin</keyword>
<evidence type="ECO:0000256" key="4">
    <source>
        <dbReference type="ARBA" id="ARBA00022801"/>
    </source>
</evidence>
<dbReference type="GO" id="GO:0090729">
    <property type="term" value="F:toxin activity"/>
    <property type="evidence" value="ECO:0007669"/>
    <property type="project" value="UniProtKB-KW"/>
</dbReference>
<reference evidence="7 8" key="1">
    <citation type="submission" date="2019-01" db="EMBL/GenBank/DDBJ databases">
        <title>Spirosoma flava sp. nov., a propanil-degrading bacterium isolated from herbicide-contaminated soil.</title>
        <authorList>
            <person name="Zhang L."/>
            <person name="Jiang J.-D."/>
        </authorList>
    </citation>
    <scope>NUCLEOTIDE SEQUENCE [LARGE SCALE GENOMIC DNA]</scope>
    <source>
        <strain evidence="7 8">TY50</strain>
    </source>
</reference>
<evidence type="ECO:0000313" key="7">
    <source>
        <dbReference type="EMBL" id="RYC67421.1"/>
    </source>
</evidence>
<dbReference type="EMBL" id="SBLB01000008">
    <property type="protein sequence ID" value="RYC67421.1"/>
    <property type="molecule type" value="Genomic_DNA"/>
</dbReference>
<gene>
    <name evidence="5" type="primary">vapC</name>
    <name evidence="7" type="ORF">EQG79_25280</name>
</gene>
<dbReference type="PANTHER" id="PTHR39677">
    <property type="entry name" value="RIBONUCLEASE VAPC6"/>
    <property type="match status" value="1"/>
</dbReference>
<evidence type="ECO:0000256" key="2">
    <source>
        <dbReference type="ARBA" id="ARBA00022722"/>
    </source>
</evidence>
<protein>
    <recommendedName>
        <fullName evidence="5">Ribonuclease VapC</fullName>
        <shortName evidence="5">RNase VapC</shortName>
        <ecNumber evidence="5">3.1.-.-</ecNumber>
    </recommendedName>
    <alternativeName>
        <fullName evidence="5">Toxin VapC</fullName>
    </alternativeName>
</protein>
<dbReference type="Proteomes" id="UP000290407">
    <property type="component" value="Unassembled WGS sequence"/>
</dbReference>
<evidence type="ECO:0000313" key="8">
    <source>
        <dbReference type="Proteomes" id="UP000290407"/>
    </source>
</evidence>
<dbReference type="PANTHER" id="PTHR39677:SF4">
    <property type="entry name" value="RIBONUCLEASE VAPC6"/>
    <property type="match status" value="1"/>
</dbReference>
<comment type="caution">
    <text evidence="7">The sequence shown here is derived from an EMBL/GenBank/DDBJ whole genome shotgun (WGS) entry which is preliminary data.</text>
</comment>
<comment type="function">
    <text evidence="5">Toxic component of a toxin-antitoxin (TA) system. An RNase.</text>
</comment>
<evidence type="ECO:0000256" key="3">
    <source>
        <dbReference type="ARBA" id="ARBA00022723"/>
    </source>
</evidence>
<dbReference type="InterPro" id="IPR002716">
    <property type="entry name" value="PIN_dom"/>
</dbReference>
<organism evidence="7 8">
    <name type="scientific">Spirosoma sordidisoli</name>
    <dbReference type="NCBI Taxonomy" id="2502893"/>
    <lineage>
        <taxon>Bacteria</taxon>
        <taxon>Pseudomonadati</taxon>
        <taxon>Bacteroidota</taxon>
        <taxon>Cytophagia</taxon>
        <taxon>Cytophagales</taxon>
        <taxon>Cytophagaceae</taxon>
        <taxon>Spirosoma</taxon>
    </lineage>
</organism>
<name>A0A4Q2UIR8_9BACT</name>